<feature type="domain" description="F420-non-reducing hydrogenase iron-sulfur subunit D" evidence="5">
    <location>
        <begin position="10"/>
        <end position="68"/>
    </location>
</feature>
<dbReference type="Pfam" id="PF02662">
    <property type="entry name" value="FlpD"/>
    <property type="match status" value="1"/>
</dbReference>
<dbReference type="GO" id="GO:0016491">
    <property type="term" value="F:oxidoreductase activity"/>
    <property type="evidence" value="ECO:0007669"/>
    <property type="project" value="UniProtKB-KW"/>
</dbReference>
<dbReference type="GO" id="GO:0046872">
    <property type="term" value="F:metal ion binding"/>
    <property type="evidence" value="ECO:0007669"/>
    <property type="project" value="UniProtKB-KW"/>
</dbReference>
<gene>
    <name evidence="6" type="ORF">H8D96_10435</name>
</gene>
<organism evidence="6 7">
    <name type="scientific">Candidatus Desulfatibia vada</name>
    <dbReference type="NCBI Taxonomy" id="2841696"/>
    <lineage>
        <taxon>Bacteria</taxon>
        <taxon>Pseudomonadati</taxon>
        <taxon>Thermodesulfobacteriota</taxon>
        <taxon>Desulfobacteria</taxon>
        <taxon>Desulfobacterales</taxon>
        <taxon>Desulfobacterales incertae sedis</taxon>
        <taxon>Candidatus Desulfatibia</taxon>
    </lineage>
</organism>
<evidence type="ECO:0000256" key="3">
    <source>
        <dbReference type="ARBA" id="ARBA00023004"/>
    </source>
</evidence>
<dbReference type="EMBL" id="JACNIG010000217">
    <property type="protein sequence ID" value="MBC8432323.1"/>
    <property type="molecule type" value="Genomic_DNA"/>
</dbReference>
<dbReference type="InterPro" id="IPR003813">
    <property type="entry name" value="MvhD/FlpD"/>
</dbReference>
<name>A0A8J6TQH5_9BACT</name>
<evidence type="ECO:0000256" key="1">
    <source>
        <dbReference type="ARBA" id="ARBA00022723"/>
    </source>
</evidence>
<reference evidence="6 7" key="1">
    <citation type="submission" date="2020-08" db="EMBL/GenBank/DDBJ databases">
        <title>Bridging the membrane lipid divide: bacteria of the FCB group superphylum have the potential to synthesize archaeal ether lipids.</title>
        <authorList>
            <person name="Villanueva L."/>
            <person name="Von Meijenfeldt F.A.B."/>
            <person name="Westbye A.B."/>
            <person name="Yadav S."/>
            <person name="Hopmans E.C."/>
            <person name="Dutilh B.E."/>
            <person name="Sinninghe Damste J.S."/>
        </authorList>
    </citation>
    <scope>NUCLEOTIDE SEQUENCE [LARGE SCALE GENOMIC DNA]</scope>
    <source>
        <strain evidence="6">NIOZ-UU17</strain>
    </source>
</reference>
<comment type="caution">
    <text evidence="6">The sequence shown here is derived from an EMBL/GenBank/DDBJ whole genome shotgun (WGS) entry which is preliminary data.</text>
</comment>
<keyword evidence="1" id="KW-0479">Metal-binding</keyword>
<proteinExistence type="predicted"/>
<dbReference type="GO" id="GO:0051536">
    <property type="term" value="F:iron-sulfur cluster binding"/>
    <property type="evidence" value="ECO:0007669"/>
    <property type="project" value="UniProtKB-KW"/>
</dbReference>
<accession>A0A8J6TQH5</accession>
<protein>
    <submittedName>
        <fullName evidence="6">Hydrogenase iron-sulfur subunit</fullName>
    </submittedName>
</protein>
<sequence>MKEDSFEPKIIAFLCNWCAYGAADLAGVSRLEYPANVRPIRVMCSATVSPHHILRAFQSGADAVMVGG</sequence>
<keyword evidence="3" id="KW-0408">Iron</keyword>
<evidence type="ECO:0000313" key="7">
    <source>
        <dbReference type="Proteomes" id="UP000605201"/>
    </source>
</evidence>
<dbReference type="AlphaFoldDB" id="A0A8J6TQH5"/>
<dbReference type="Proteomes" id="UP000605201">
    <property type="component" value="Unassembled WGS sequence"/>
</dbReference>
<evidence type="ECO:0000259" key="5">
    <source>
        <dbReference type="Pfam" id="PF02662"/>
    </source>
</evidence>
<evidence type="ECO:0000313" key="6">
    <source>
        <dbReference type="EMBL" id="MBC8432323.1"/>
    </source>
</evidence>
<keyword evidence="2" id="KW-0560">Oxidoreductase</keyword>
<evidence type="ECO:0000256" key="4">
    <source>
        <dbReference type="ARBA" id="ARBA00023014"/>
    </source>
</evidence>
<evidence type="ECO:0000256" key="2">
    <source>
        <dbReference type="ARBA" id="ARBA00023002"/>
    </source>
</evidence>
<keyword evidence="4" id="KW-0411">Iron-sulfur</keyword>